<evidence type="ECO:0000256" key="6">
    <source>
        <dbReference type="ARBA" id="ARBA00023136"/>
    </source>
</evidence>
<comment type="subcellular location">
    <subcellularLocation>
        <location evidence="1">Membrane</location>
    </subcellularLocation>
</comment>
<evidence type="ECO:0000256" key="3">
    <source>
        <dbReference type="ARBA" id="ARBA00022692"/>
    </source>
</evidence>
<keyword evidence="3 7" id="KW-0812">Transmembrane</keyword>
<keyword evidence="6 7" id="KW-0472">Membrane</keyword>
<name>A0A061F4P0_THECC</name>
<feature type="transmembrane region" description="Helical" evidence="7">
    <location>
        <begin position="85"/>
        <end position="106"/>
    </location>
</feature>
<feature type="transmembrane region" description="Helical" evidence="7">
    <location>
        <begin position="239"/>
        <end position="265"/>
    </location>
</feature>
<dbReference type="PANTHER" id="PTHR48017">
    <property type="entry name" value="OS05G0424000 PROTEIN-RELATED"/>
    <property type="match status" value="1"/>
</dbReference>
<proteinExistence type="predicted"/>
<protein>
    <submittedName>
        <fullName evidence="9">Amino acid permease, putative isoform 1</fullName>
    </submittedName>
</protein>
<dbReference type="GO" id="GO:0016020">
    <property type="term" value="C:membrane"/>
    <property type="evidence" value="ECO:0000318"/>
    <property type="project" value="GO_Central"/>
</dbReference>
<organism evidence="9 10">
    <name type="scientific">Theobroma cacao</name>
    <name type="common">Cacao</name>
    <name type="synonym">Cocoa</name>
    <dbReference type="NCBI Taxonomy" id="3641"/>
    <lineage>
        <taxon>Eukaryota</taxon>
        <taxon>Viridiplantae</taxon>
        <taxon>Streptophyta</taxon>
        <taxon>Embryophyta</taxon>
        <taxon>Tracheophyta</taxon>
        <taxon>Spermatophyta</taxon>
        <taxon>Magnoliopsida</taxon>
        <taxon>eudicotyledons</taxon>
        <taxon>Gunneridae</taxon>
        <taxon>Pentapetalae</taxon>
        <taxon>rosids</taxon>
        <taxon>malvids</taxon>
        <taxon>Malvales</taxon>
        <taxon>Malvaceae</taxon>
        <taxon>Byttnerioideae</taxon>
        <taxon>Theobroma</taxon>
    </lineage>
</organism>
<dbReference type="EMBL" id="CM001885">
    <property type="protein sequence ID" value="EOY11868.1"/>
    <property type="molecule type" value="Genomic_DNA"/>
</dbReference>
<dbReference type="Gramene" id="EOY11868">
    <property type="protein sequence ID" value="EOY11868"/>
    <property type="gene ID" value="TCM_030530"/>
</dbReference>
<evidence type="ECO:0000313" key="10">
    <source>
        <dbReference type="Proteomes" id="UP000026915"/>
    </source>
</evidence>
<gene>
    <name evidence="9" type="ORF">TCM_030530</name>
</gene>
<evidence type="ECO:0000313" key="9">
    <source>
        <dbReference type="EMBL" id="EOY11868.1"/>
    </source>
</evidence>
<feature type="transmembrane region" description="Helical" evidence="7">
    <location>
        <begin position="487"/>
        <end position="509"/>
    </location>
</feature>
<accession>A0A061F4P0</accession>
<evidence type="ECO:0000256" key="4">
    <source>
        <dbReference type="ARBA" id="ARBA00022970"/>
    </source>
</evidence>
<dbReference type="Proteomes" id="UP000026915">
    <property type="component" value="Chromosome 7"/>
</dbReference>
<evidence type="ECO:0000256" key="1">
    <source>
        <dbReference type="ARBA" id="ARBA00004370"/>
    </source>
</evidence>
<feature type="transmembrane region" description="Helical" evidence="7">
    <location>
        <begin position="327"/>
        <end position="346"/>
    </location>
</feature>
<feature type="transmembrane region" description="Helical" evidence="7">
    <location>
        <begin position="171"/>
        <end position="195"/>
    </location>
</feature>
<dbReference type="HOGENOM" id="CLU_031247_4_0_1"/>
<dbReference type="STRING" id="3641.A0A061F4P0"/>
<evidence type="ECO:0000259" key="8">
    <source>
        <dbReference type="Pfam" id="PF01490"/>
    </source>
</evidence>
<keyword evidence="4" id="KW-0029">Amino-acid transport</keyword>
<dbReference type="GO" id="GO:0015171">
    <property type="term" value="F:amino acid transmembrane transporter activity"/>
    <property type="evidence" value="ECO:0000318"/>
    <property type="project" value="GO_Central"/>
</dbReference>
<evidence type="ECO:0000256" key="2">
    <source>
        <dbReference type="ARBA" id="ARBA00022448"/>
    </source>
</evidence>
<feature type="transmembrane region" description="Helical" evidence="7">
    <location>
        <begin position="456"/>
        <end position="475"/>
    </location>
</feature>
<keyword evidence="10" id="KW-1185">Reference proteome</keyword>
<dbReference type="AlphaFoldDB" id="A0A061F4P0"/>
<keyword evidence="2" id="KW-0813">Transport</keyword>
<evidence type="ECO:0000256" key="5">
    <source>
        <dbReference type="ARBA" id="ARBA00022989"/>
    </source>
</evidence>
<sequence length="520" mass="57579">MKKKSFISFNFTMSGFVFLGRNSQTPVRKSCQKMNRVLVFVSHTTQDSESIALLDAMGEEHVDHQTPLLHKQQPQDTVINRTGTLWTAVAHIITGVIGAGVLSLAWSMAQLGWIAGPLATLLFASIIFISSSLLWNCYRTPDPELGPIRNRSYIEAVDMNLGKKNARVCSLFVQVGLYGVGIAYTITTATSMRAIQKSNCYHTQGHKAACYYDDTYYMLAFGVVQLILSQIPNFHSIHWLSVVAAIMSFAYAFIGLGLGIAKVIGNGHLKGTIGGISTSTTAEKIWLVSQALGDIAFSYPYSLILIEIQDTLKSPPHENETMKKASIISISATTFFYLCCGGLGYAAFGDDTPGNLLTGFGFYEPYWLIDVANACIVLHLIGGYQVYSQPLFANVEKWISGKFPDSGFIHKDFNLKLPLLPAFRLNFLRLCFRTVYVASTTTIGMLFPYFNQVLGVIGGIYFWPLSIYFPVQMYVKQRNIEAWSRKWVLLQSFSTFCLPLTLIAMVGSIEGLISAKAELS</sequence>
<dbReference type="InParanoid" id="A0A061F4P0"/>
<feature type="transmembrane region" description="Helical" evidence="7">
    <location>
        <begin position="112"/>
        <end position="135"/>
    </location>
</feature>
<dbReference type="GO" id="GO:0003333">
    <property type="term" value="P:amino acid transmembrane transport"/>
    <property type="evidence" value="ECO:0000318"/>
    <property type="project" value="GO_Central"/>
</dbReference>
<dbReference type="InterPro" id="IPR013057">
    <property type="entry name" value="AA_transpt_TM"/>
</dbReference>
<feature type="transmembrane region" description="Helical" evidence="7">
    <location>
        <begin position="430"/>
        <end position="450"/>
    </location>
</feature>
<feature type="domain" description="Amino acid transporter transmembrane" evidence="8">
    <location>
        <begin position="82"/>
        <end position="513"/>
    </location>
</feature>
<reference evidence="9 10" key="1">
    <citation type="journal article" date="2013" name="Genome Biol.">
        <title>The genome sequence of the most widely cultivated cacao type and its use to identify candidate genes regulating pod color.</title>
        <authorList>
            <person name="Motamayor J.C."/>
            <person name="Mockaitis K."/>
            <person name="Schmutz J."/>
            <person name="Haiminen N."/>
            <person name="Iii D.L."/>
            <person name="Cornejo O."/>
            <person name="Findley S.D."/>
            <person name="Zheng P."/>
            <person name="Utro F."/>
            <person name="Royaert S."/>
            <person name="Saski C."/>
            <person name="Jenkins J."/>
            <person name="Podicheti R."/>
            <person name="Zhao M."/>
            <person name="Scheffler B.E."/>
            <person name="Stack J.C."/>
            <person name="Feltus F.A."/>
            <person name="Mustiga G.M."/>
            <person name="Amores F."/>
            <person name="Phillips W."/>
            <person name="Marelli J.P."/>
            <person name="May G.D."/>
            <person name="Shapiro H."/>
            <person name="Ma J."/>
            <person name="Bustamante C.D."/>
            <person name="Schnell R.J."/>
            <person name="Main D."/>
            <person name="Gilbert D."/>
            <person name="Parida L."/>
            <person name="Kuhn D.N."/>
        </authorList>
    </citation>
    <scope>NUCLEOTIDE SEQUENCE [LARGE SCALE GENOMIC DNA]</scope>
    <source>
        <strain evidence="10">cv. Matina 1-6</strain>
    </source>
</reference>
<dbReference type="Pfam" id="PF01490">
    <property type="entry name" value="Aa_trans"/>
    <property type="match status" value="1"/>
</dbReference>
<dbReference type="eggNOG" id="KOG1303">
    <property type="taxonomic scope" value="Eukaryota"/>
</dbReference>
<dbReference type="OMA" id="SFAYPYS"/>
<keyword evidence="5 7" id="KW-1133">Transmembrane helix</keyword>
<evidence type="ECO:0000256" key="7">
    <source>
        <dbReference type="SAM" id="Phobius"/>
    </source>
</evidence>
<feature type="transmembrane region" description="Helical" evidence="7">
    <location>
        <begin position="366"/>
        <end position="387"/>
    </location>
</feature>